<accession>A0ABT2C3A5</accession>
<dbReference type="EMBL" id="JANUHC010000008">
    <property type="protein sequence ID" value="MCS0631871.1"/>
    <property type="molecule type" value="Genomic_DNA"/>
</dbReference>
<evidence type="ECO:0000313" key="1">
    <source>
        <dbReference type="EMBL" id="MCS0631871.1"/>
    </source>
</evidence>
<dbReference type="Proteomes" id="UP001165263">
    <property type="component" value="Unassembled WGS sequence"/>
</dbReference>
<protein>
    <recommendedName>
        <fullName evidence="3">Lytic transglycosylase</fullName>
    </recommendedName>
</protein>
<sequence>MTRPIHYCKSWFRAKKKPTELWSEEKAEAAHRNRLPYTALVGNAEQPDCFVHVADKVIAVGFLDSLLRESLTYAFKEIEAGRLFLTMAIHREFETDTDQVACGVTYLFDPGGTVHIRREFFKPHRVDTATSAFDPTSNDAVWPDFGAYDHLVRVDRG</sequence>
<reference evidence="1" key="1">
    <citation type="submission" date="2022-08" db="EMBL/GenBank/DDBJ databases">
        <title>Reclassification of Massilia species as members of the genera Telluria, Duganella, Pseudoduganella, Mokoshia gen. nov. and Zemynaea gen. nov. using orthogonal and non-orthogonal genome-based approaches.</title>
        <authorList>
            <person name="Bowman J.P."/>
        </authorList>
    </citation>
    <scope>NUCLEOTIDE SEQUENCE</scope>
    <source>
        <strain evidence="1">LMG 11547</strain>
    </source>
</reference>
<name>A0ABT2C3A5_9BURK</name>
<gene>
    <name evidence="1" type="ORF">NX786_21300</name>
</gene>
<proteinExistence type="predicted"/>
<evidence type="ECO:0000313" key="2">
    <source>
        <dbReference type="Proteomes" id="UP001165263"/>
    </source>
</evidence>
<evidence type="ECO:0008006" key="3">
    <source>
        <dbReference type="Google" id="ProtNLM"/>
    </source>
</evidence>
<keyword evidence="2" id="KW-1185">Reference proteome</keyword>
<dbReference type="RefSeq" id="WP_259450917.1">
    <property type="nucleotide sequence ID" value="NZ_CP119520.1"/>
</dbReference>
<organism evidence="1 2">
    <name type="scientific">Telluria mixta</name>
    <dbReference type="NCBI Taxonomy" id="34071"/>
    <lineage>
        <taxon>Bacteria</taxon>
        <taxon>Pseudomonadati</taxon>
        <taxon>Pseudomonadota</taxon>
        <taxon>Betaproteobacteria</taxon>
        <taxon>Burkholderiales</taxon>
        <taxon>Oxalobacteraceae</taxon>
        <taxon>Telluria group</taxon>
        <taxon>Telluria</taxon>
    </lineage>
</organism>
<comment type="caution">
    <text evidence="1">The sequence shown here is derived from an EMBL/GenBank/DDBJ whole genome shotgun (WGS) entry which is preliminary data.</text>
</comment>